<evidence type="ECO:0000256" key="1">
    <source>
        <dbReference type="SAM" id="MobiDB-lite"/>
    </source>
</evidence>
<evidence type="ECO:0008006" key="4">
    <source>
        <dbReference type="Google" id="ProtNLM"/>
    </source>
</evidence>
<proteinExistence type="predicted"/>
<dbReference type="PANTHER" id="PTHR14614">
    <property type="entry name" value="HEPATOCELLULAR CARCINOMA-ASSOCIATED ANTIGEN"/>
    <property type="match status" value="1"/>
</dbReference>
<evidence type="ECO:0000313" key="3">
    <source>
        <dbReference type="Proteomes" id="UP001172684"/>
    </source>
</evidence>
<sequence length="238" mass="26897">MLPSLLRLHPRDPTTSTDAPPDPETIFSAALGTIFTDDVRNQHGDPENVIVYNSVFGELEFRTADPAGEEERRRFAHYLWNAGVTISDYPAPEVLANLAENISKNVSDHLRSRVSIEGHEWGDLSTPFALANACRFTRILAADCLWMPYEHHNLARSMLHFLSPAEDARVFVMAGFHTGRAKLAPFFEEVVGQEGLEVEEIREVDADGERREWVTEREGEGVAERKKWTVVARLKRKS</sequence>
<reference evidence="2" key="1">
    <citation type="submission" date="2022-10" db="EMBL/GenBank/DDBJ databases">
        <title>Culturing micro-colonial fungi from biological soil crusts in the Mojave desert and describing Neophaeococcomyces mojavensis, and introducing the new genera and species Taxawa tesnikishii.</title>
        <authorList>
            <person name="Kurbessoian T."/>
            <person name="Stajich J.E."/>
        </authorList>
    </citation>
    <scope>NUCLEOTIDE SEQUENCE</scope>
    <source>
        <strain evidence="2">TK_1</strain>
    </source>
</reference>
<dbReference type="EMBL" id="JAPDRL010000008">
    <property type="protein sequence ID" value="KAJ9668145.1"/>
    <property type="molecule type" value="Genomic_DNA"/>
</dbReference>
<feature type="region of interest" description="Disordered" evidence="1">
    <location>
        <begin position="1"/>
        <end position="23"/>
    </location>
</feature>
<dbReference type="Gene3D" id="3.40.50.150">
    <property type="entry name" value="Vaccinia Virus protein VP39"/>
    <property type="match status" value="1"/>
</dbReference>
<keyword evidence="3" id="KW-1185">Reference proteome</keyword>
<comment type="caution">
    <text evidence="2">The sequence shown here is derived from an EMBL/GenBank/DDBJ whole genome shotgun (WGS) entry which is preliminary data.</text>
</comment>
<dbReference type="PANTHER" id="PTHR14614:SF104">
    <property type="entry name" value="N-METHYLTRANSFERASE, PUTATIVE (AFU_ORTHOLOGUE AFUA_1G17750)-RELATED"/>
    <property type="match status" value="1"/>
</dbReference>
<dbReference type="Proteomes" id="UP001172684">
    <property type="component" value="Unassembled WGS sequence"/>
</dbReference>
<dbReference type="InterPro" id="IPR029063">
    <property type="entry name" value="SAM-dependent_MTases_sf"/>
</dbReference>
<accession>A0ABQ9P0L2</accession>
<dbReference type="InterPro" id="IPR019410">
    <property type="entry name" value="Methyltransf_16"/>
</dbReference>
<organism evidence="2 3">
    <name type="scientific">Coniosporium apollinis</name>
    <dbReference type="NCBI Taxonomy" id="61459"/>
    <lineage>
        <taxon>Eukaryota</taxon>
        <taxon>Fungi</taxon>
        <taxon>Dikarya</taxon>
        <taxon>Ascomycota</taxon>
        <taxon>Pezizomycotina</taxon>
        <taxon>Dothideomycetes</taxon>
        <taxon>Dothideomycetes incertae sedis</taxon>
        <taxon>Coniosporium</taxon>
    </lineage>
</organism>
<evidence type="ECO:0000313" key="2">
    <source>
        <dbReference type="EMBL" id="KAJ9668145.1"/>
    </source>
</evidence>
<name>A0ABQ9P0L2_9PEZI</name>
<protein>
    <recommendedName>
        <fullName evidence="4">Nicotinamide N-methyltransferase</fullName>
    </recommendedName>
</protein>
<gene>
    <name evidence="2" type="ORF">H2201_001574</name>
</gene>